<evidence type="ECO:0000256" key="1">
    <source>
        <dbReference type="SAM" id="Phobius"/>
    </source>
</evidence>
<gene>
    <name evidence="2" type="ORF">HHI_16941</name>
</gene>
<dbReference type="PATRIC" id="fig|1280951.3.peg.3415"/>
<dbReference type="EMBL" id="ARYI01000022">
    <property type="protein sequence ID" value="KCZ86757.1"/>
    <property type="molecule type" value="Genomic_DNA"/>
</dbReference>
<keyword evidence="1" id="KW-0812">Transmembrane</keyword>
<name>A0A059F837_9PROT</name>
<feature type="transmembrane region" description="Helical" evidence="1">
    <location>
        <begin position="113"/>
        <end position="131"/>
    </location>
</feature>
<keyword evidence="1" id="KW-0472">Membrane</keyword>
<dbReference type="OrthoDB" id="2242787at2"/>
<protein>
    <submittedName>
        <fullName evidence="2">Uncharacterized protein</fullName>
    </submittedName>
</protein>
<accession>A0A059F837</accession>
<keyword evidence="3" id="KW-1185">Reference proteome</keyword>
<feature type="transmembrane region" description="Helical" evidence="1">
    <location>
        <begin position="60"/>
        <end position="79"/>
    </location>
</feature>
<evidence type="ECO:0000313" key="3">
    <source>
        <dbReference type="Proteomes" id="UP000025061"/>
    </source>
</evidence>
<dbReference type="RefSeq" id="WP_011647356.1">
    <property type="nucleotide sequence ID" value="NZ_ARYI01000022.1"/>
</dbReference>
<proteinExistence type="predicted"/>
<dbReference type="AlphaFoldDB" id="A0A059F837"/>
<organism evidence="2 3">
    <name type="scientific">Hyphomonas hirschiana VP5</name>
    <dbReference type="NCBI Taxonomy" id="1280951"/>
    <lineage>
        <taxon>Bacteria</taxon>
        <taxon>Pseudomonadati</taxon>
        <taxon>Pseudomonadota</taxon>
        <taxon>Alphaproteobacteria</taxon>
        <taxon>Hyphomonadales</taxon>
        <taxon>Hyphomonadaceae</taxon>
        <taxon>Hyphomonas</taxon>
    </lineage>
</organism>
<feature type="transmembrane region" description="Helical" evidence="1">
    <location>
        <begin position="6"/>
        <end position="24"/>
    </location>
</feature>
<keyword evidence="1" id="KW-1133">Transmembrane helix</keyword>
<sequence length="197" mass="21452">MIGAKELFGLGALLLTFIAFFPYIRSILRGQTRPHAFSWMIWGASTFVVAMAQLSDGAGVGAWPIAVSGLITLLVAWLAYRRSAGMHVTRVDWAFLLLALSALPFWYFTETALPAVIILTGVDLLGFGPSIRKAYTHPYEENVAFFLLGAFRNAMVLLALEHYSWTTALFPAAVGVACLLFAALVAGRRLVTRSGLP</sequence>
<dbReference type="Proteomes" id="UP000025061">
    <property type="component" value="Unassembled WGS sequence"/>
</dbReference>
<comment type="caution">
    <text evidence="2">The sequence shown here is derived from an EMBL/GenBank/DDBJ whole genome shotgun (WGS) entry which is preliminary data.</text>
</comment>
<evidence type="ECO:0000313" key="2">
    <source>
        <dbReference type="EMBL" id="KCZ86757.1"/>
    </source>
</evidence>
<reference evidence="2 3" key="1">
    <citation type="submission" date="2013-04" db="EMBL/GenBank/DDBJ databases">
        <title>Hyphomonas hirschiana VP5 Genome Sequencing.</title>
        <authorList>
            <person name="Lai Q."/>
            <person name="Shao Z."/>
        </authorList>
    </citation>
    <scope>NUCLEOTIDE SEQUENCE [LARGE SCALE GENOMIC DNA]</scope>
    <source>
        <strain evidence="2 3">VP5</strain>
    </source>
</reference>
<feature type="transmembrane region" description="Helical" evidence="1">
    <location>
        <begin position="91"/>
        <end position="107"/>
    </location>
</feature>
<feature type="transmembrane region" description="Helical" evidence="1">
    <location>
        <begin position="169"/>
        <end position="187"/>
    </location>
</feature>
<feature type="transmembrane region" description="Helical" evidence="1">
    <location>
        <begin position="143"/>
        <end position="163"/>
    </location>
</feature>